<evidence type="ECO:0000256" key="5">
    <source>
        <dbReference type="RuleBase" id="RU367026"/>
    </source>
</evidence>
<evidence type="ECO:0000313" key="9">
    <source>
        <dbReference type="Proteomes" id="UP000439903"/>
    </source>
</evidence>
<evidence type="ECO:0000259" key="7">
    <source>
        <dbReference type="Pfam" id="PF05529"/>
    </source>
</evidence>
<feature type="compositionally biased region" description="Basic and acidic residues" evidence="6">
    <location>
        <begin position="167"/>
        <end position="180"/>
    </location>
</feature>
<keyword evidence="5" id="KW-0256">Endoplasmic reticulum</keyword>
<comment type="function">
    <text evidence="5">May play a role in anterograde transport of membrane proteins from the endoplasmic reticulum to the Golgi.</text>
</comment>
<dbReference type="GO" id="GO:0005789">
    <property type="term" value="C:endoplasmic reticulum membrane"/>
    <property type="evidence" value="ECO:0007669"/>
    <property type="project" value="UniProtKB-SubCell"/>
</dbReference>
<dbReference type="AlphaFoldDB" id="A0A8H4AWA4"/>
<accession>A0A8H4AWA4</accession>
<name>A0A8H4AWA4_GIGMA</name>
<comment type="subcellular location">
    <subcellularLocation>
        <location evidence="5">Endoplasmic reticulum membrane</location>
        <topology evidence="5">Multi-pass membrane protein</topology>
    </subcellularLocation>
    <subcellularLocation>
        <location evidence="1">Membrane</location>
        <topology evidence="1">Multi-pass membrane protein</topology>
    </subcellularLocation>
</comment>
<dbReference type="GO" id="GO:0070973">
    <property type="term" value="P:protein localization to endoplasmic reticulum exit site"/>
    <property type="evidence" value="ECO:0007669"/>
    <property type="project" value="UniProtKB-UniRule"/>
</dbReference>
<dbReference type="InterPro" id="IPR040463">
    <property type="entry name" value="BAP29/BAP31_N"/>
</dbReference>
<gene>
    <name evidence="8" type="ORF">F8M41_007359</name>
</gene>
<dbReference type="GO" id="GO:0006888">
    <property type="term" value="P:endoplasmic reticulum to Golgi vesicle-mediated transport"/>
    <property type="evidence" value="ECO:0007669"/>
    <property type="project" value="UniProtKB-UniRule"/>
</dbReference>
<organism evidence="8 9">
    <name type="scientific">Gigaspora margarita</name>
    <dbReference type="NCBI Taxonomy" id="4874"/>
    <lineage>
        <taxon>Eukaryota</taxon>
        <taxon>Fungi</taxon>
        <taxon>Fungi incertae sedis</taxon>
        <taxon>Mucoromycota</taxon>
        <taxon>Glomeromycotina</taxon>
        <taxon>Glomeromycetes</taxon>
        <taxon>Diversisporales</taxon>
        <taxon>Gigasporaceae</taxon>
        <taxon>Gigaspora</taxon>
    </lineage>
</organism>
<sequence length="214" mass="25370">MTLYYSLVFVLLIAESIAFLFLILPFPYSWRRTMLRWISQSQLAAQSQYVLKFAFIFVFILFLDATNRTYNVQSEAKDDHIIDARSEATIHAKKFYNQRNMYLTGFTLFLSLILNRTYVLIVDLLKSEDQLEAVKKQAENQAKEYTRIIDSEKALEKKVETLTNELNEEKKKSRDFDNLKKQASQQNDEYVRLSDSYNDLLKKQENREEDKKND</sequence>
<dbReference type="Proteomes" id="UP000439903">
    <property type="component" value="Unassembled WGS sequence"/>
</dbReference>
<dbReference type="GO" id="GO:0006886">
    <property type="term" value="P:intracellular protein transport"/>
    <property type="evidence" value="ECO:0007669"/>
    <property type="project" value="UniProtKB-UniRule"/>
</dbReference>
<feature type="transmembrane region" description="Helical" evidence="5">
    <location>
        <begin position="6"/>
        <end position="28"/>
    </location>
</feature>
<reference evidence="8 9" key="1">
    <citation type="journal article" date="2019" name="Environ. Microbiol.">
        <title>At the nexus of three kingdoms: the genome of the mycorrhizal fungus Gigaspora margarita provides insights into plant, endobacterial and fungal interactions.</title>
        <authorList>
            <person name="Venice F."/>
            <person name="Ghignone S."/>
            <person name="Salvioli di Fossalunga A."/>
            <person name="Amselem J."/>
            <person name="Novero M."/>
            <person name="Xianan X."/>
            <person name="Sedzielewska Toro K."/>
            <person name="Morin E."/>
            <person name="Lipzen A."/>
            <person name="Grigoriev I.V."/>
            <person name="Henrissat B."/>
            <person name="Martin F.M."/>
            <person name="Bonfante P."/>
        </authorList>
    </citation>
    <scope>NUCLEOTIDE SEQUENCE [LARGE SCALE GENOMIC DNA]</scope>
    <source>
        <strain evidence="8 9">BEG34</strain>
    </source>
</reference>
<keyword evidence="2 5" id="KW-0812">Transmembrane</keyword>
<dbReference type="Pfam" id="PF05529">
    <property type="entry name" value="Bap31"/>
    <property type="match status" value="1"/>
</dbReference>
<proteinExistence type="inferred from homology"/>
<evidence type="ECO:0000256" key="2">
    <source>
        <dbReference type="ARBA" id="ARBA00022692"/>
    </source>
</evidence>
<dbReference type="EMBL" id="WTPW01000175">
    <property type="protein sequence ID" value="KAF0539101.1"/>
    <property type="molecule type" value="Genomic_DNA"/>
</dbReference>
<dbReference type="PANTHER" id="PTHR12701:SF20">
    <property type="entry name" value="ENDOPLASMIC RETICULUM TRANSMEMBRANE PROTEIN"/>
    <property type="match status" value="1"/>
</dbReference>
<keyword evidence="3 5" id="KW-1133">Transmembrane helix</keyword>
<dbReference type="OrthoDB" id="435607at2759"/>
<protein>
    <recommendedName>
        <fullName evidence="5">Endoplasmic reticulum transmembrane protein</fullName>
    </recommendedName>
</protein>
<evidence type="ECO:0000313" key="8">
    <source>
        <dbReference type="EMBL" id="KAF0539101.1"/>
    </source>
</evidence>
<comment type="caution">
    <text evidence="8">The sequence shown here is derived from an EMBL/GenBank/DDBJ whole genome shotgun (WGS) entry which is preliminary data.</text>
</comment>
<keyword evidence="5" id="KW-0653">Protein transport</keyword>
<evidence type="ECO:0000256" key="3">
    <source>
        <dbReference type="ARBA" id="ARBA00022989"/>
    </source>
</evidence>
<keyword evidence="5" id="KW-0931">ER-Golgi transport</keyword>
<feature type="region of interest" description="Disordered" evidence="6">
    <location>
        <begin position="166"/>
        <end position="189"/>
    </location>
</feature>
<evidence type="ECO:0000256" key="1">
    <source>
        <dbReference type="ARBA" id="ARBA00004141"/>
    </source>
</evidence>
<dbReference type="InterPro" id="IPR008417">
    <property type="entry name" value="BAP29/BAP31"/>
</dbReference>
<keyword evidence="5" id="KW-0813">Transport</keyword>
<feature type="domain" description="BAP29/BAP31 transmembrane" evidence="7">
    <location>
        <begin position="1"/>
        <end position="133"/>
    </location>
</feature>
<evidence type="ECO:0000256" key="4">
    <source>
        <dbReference type="ARBA" id="ARBA00023136"/>
    </source>
</evidence>
<keyword evidence="8" id="KW-0675">Receptor</keyword>
<feature type="transmembrane region" description="Helical" evidence="5">
    <location>
        <begin position="101"/>
        <end position="125"/>
    </location>
</feature>
<feature type="transmembrane region" description="Helical" evidence="5">
    <location>
        <begin position="49"/>
        <end position="66"/>
    </location>
</feature>
<evidence type="ECO:0000256" key="6">
    <source>
        <dbReference type="SAM" id="MobiDB-lite"/>
    </source>
</evidence>
<keyword evidence="9" id="KW-1185">Reference proteome</keyword>
<comment type="similarity">
    <text evidence="5">Belongs to the BCAP29/BCAP31 family.</text>
</comment>
<keyword evidence="4 5" id="KW-0472">Membrane</keyword>
<dbReference type="PANTHER" id="PTHR12701">
    <property type="entry name" value="BCR-ASSOCIATED PROTEIN, BAP"/>
    <property type="match status" value="1"/>
</dbReference>